<keyword evidence="17" id="KW-1185">Reference proteome</keyword>
<evidence type="ECO:0000313" key="16">
    <source>
        <dbReference type="EMBL" id="BDV41591.1"/>
    </source>
</evidence>
<evidence type="ECO:0000256" key="10">
    <source>
        <dbReference type="ARBA" id="ARBA00022801"/>
    </source>
</evidence>
<dbReference type="NCBIfam" id="TIGR02037">
    <property type="entry name" value="degP_htrA_DO"/>
    <property type="match status" value="1"/>
</dbReference>
<keyword evidence="12" id="KW-0346">Stress response</keyword>
<keyword evidence="10" id="KW-0378">Hydrolase</keyword>
<evidence type="ECO:0000256" key="13">
    <source>
        <dbReference type="ARBA" id="ARBA00032850"/>
    </source>
</evidence>
<accession>A0ABN6VS05</accession>
<protein>
    <recommendedName>
        <fullName evidence="5">Probable periplasmic serine endoprotease DegP-like</fullName>
        <ecNumber evidence="4">3.4.21.107</ecNumber>
    </recommendedName>
    <alternativeName>
        <fullName evidence="13">Protease Do</fullName>
    </alternativeName>
</protein>
<evidence type="ECO:0000256" key="14">
    <source>
        <dbReference type="SAM" id="SignalP"/>
    </source>
</evidence>
<evidence type="ECO:0000259" key="15">
    <source>
        <dbReference type="PROSITE" id="PS50106"/>
    </source>
</evidence>
<evidence type="ECO:0000256" key="5">
    <source>
        <dbReference type="ARBA" id="ARBA00013958"/>
    </source>
</evidence>
<organism evidence="16 17">
    <name type="scientific">Geotalea uraniireducens</name>
    <dbReference type="NCBI Taxonomy" id="351604"/>
    <lineage>
        <taxon>Bacteria</taxon>
        <taxon>Pseudomonadati</taxon>
        <taxon>Thermodesulfobacteriota</taxon>
        <taxon>Desulfuromonadia</taxon>
        <taxon>Geobacterales</taxon>
        <taxon>Geobacteraceae</taxon>
        <taxon>Geotalea</taxon>
    </lineage>
</organism>
<dbReference type="PROSITE" id="PS50106">
    <property type="entry name" value="PDZ"/>
    <property type="match status" value="2"/>
</dbReference>
<feature type="domain" description="PDZ" evidence="15">
    <location>
        <begin position="355"/>
        <end position="455"/>
    </location>
</feature>
<dbReference type="EMBL" id="AP027151">
    <property type="protein sequence ID" value="BDV41591.1"/>
    <property type="molecule type" value="Genomic_DNA"/>
</dbReference>
<evidence type="ECO:0000256" key="4">
    <source>
        <dbReference type="ARBA" id="ARBA00013035"/>
    </source>
</evidence>
<keyword evidence="8" id="KW-0677">Repeat</keyword>
<dbReference type="InterPro" id="IPR011782">
    <property type="entry name" value="Pept_S1C_Do"/>
</dbReference>
<dbReference type="Pfam" id="PF13180">
    <property type="entry name" value="PDZ_2"/>
    <property type="match status" value="2"/>
</dbReference>
<comment type="catalytic activity">
    <reaction evidence="1">
        <text>Acts on substrates that are at least partially unfolded. The cleavage site P1 residue is normally between a pair of hydrophobic residues, such as Val-|-Val.</text>
        <dbReference type="EC" id="3.4.21.107"/>
    </reaction>
</comment>
<sequence>MKRTAVRLFSTVMGVTLLVSSCFGTAWAKELAPDFVELAKKLKPSVVNISTAKTVKPQTQFRRPFSSPFGNDPFQDFFDRFFDNMQPRPYKQRSLGSGFIIDGGYILTNNHVVAGADEIKIKLADGREFKAEIKGLDEKLDLALLKSDAKEELPTAKLGDSDVIQVGEWVMAIGNPFGLAETVTAGIVSAKGRVIGSGPYDDFIQTDASINPGNSGGPLFNAKGEVIGINTAIIAGGQGIGFAIPVNMAKSIIPQLREKGKVTRGWLGVSIQPVTPDLAKSFGLSSEKGALVSEVLPGSPAETAGFKPGDIILEFDGKVIHEMSELPRLVAATDVGKKVTVKIVRDGKEENVTAVIDRLKDGGGDEQGEAAQDKLGLTVRELNKDLASRFQLKETSGVVVTEVKSDGLAQEAGIAQGDIIKEIDGQKVANLKEYEKAIAAHKKGQVIRFLLKRGDSSLFVATKLD</sequence>
<feature type="domain" description="PDZ" evidence="15">
    <location>
        <begin position="261"/>
        <end position="347"/>
    </location>
</feature>
<dbReference type="Gene3D" id="2.40.10.120">
    <property type="match status" value="1"/>
</dbReference>
<dbReference type="InterPro" id="IPR001478">
    <property type="entry name" value="PDZ"/>
</dbReference>
<evidence type="ECO:0000256" key="2">
    <source>
        <dbReference type="ARBA" id="ARBA00004418"/>
    </source>
</evidence>
<comment type="similarity">
    <text evidence="3">Belongs to the peptidase S1C family.</text>
</comment>
<evidence type="ECO:0000256" key="6">
    <source>
        <dbReference type="ARBA" id="ARBA00022670"/>
    </source>
</evidence>
<keyword evidence="11" id="KW-0720">Serine protease</keyword>
<dbReference type="EC" id="3.4.21.107" evidence="4"/>
<evidence type="ECO:0000256" key="3">
    <source>
        <dbReference type="ARBA" id="ARBA00010541"/>
    </source>
</evidence>
<evidence type="ECO:0000256" key="8">
    <source>
        <dbReference type="ARBA" id="ARBA00022737"/>
    </source>
</evidence>
<dbReference type="SMART" id="SM00228">
    <property type="entry name" value="PDZ"/>
    <property type="match status" value="2"/>
</dbReference>
<feature type="chain" id="PRO_5045593332" description="Probable periplasmic serine endoprotease DegP-like" evidence="14">
    <location>
        <begin position="29"/>
        <end position="465"/>
    </location>
</feature>
<gene>
    <name evidence="16" type="primary">degP_2</name>
    <name evidence="16" type="ORF">GURASL_05140</name>
</gene>
<evidence type="ECO:0000256" key="1">
    <source>
        <dbReference type="ARBA" id="ARBA00001772"/>
    </source>
</evidence>
<dbReference type="PRINTS" id="PR00834">
    <property type="entry name" value="PROTEASES2C"/>
</dbReference>
<evidence type="ECO:0000256" key="7">
    <source>
        <dbReference type="ARBA" id="ARBA00022729"/>
    </source>
</evidence>
<comment type="subcellular location">
    <subcellularLocation>
        <location evidence="2">Periplasm</location>
    </subcellularLocation>
</comment>
<name>A0ABN6VS05_9BACT</name>
<evidence type="ECO:0000256" key="12">
    <source>
        <dbReference type="ARBA" id="ARBA00023016"/>
    </source>
</evidence>
<keyword evidence="6" id="KW-0645">Protease</keyword>
<dbReference type="SUPFAM" id="SSF50494">
    <property type="entry name" value="Trypsin-like serine proteases"/>
    <property type="match status" value="1"/>
</dbReference>
<dbReference type="PANTHER" id="PTHR22939:SF130">
    <property type="entry name" value="PERIPLASMIC SERINE ENDOPROTEASE DEGP-LIKE-RELATED"/>
    <property type="match status" value="1"/>
</dbReference>
<reference evidence="16 17" key="1">
    <citation type="submission" date="2022-12" db="EMBL/GenBank/DDBJ databases">
        <title>Polyphasic characterization of Geotalea uranireducens NIT-SL11 newly isolated from a complex of sewage sludge and microbially reduced graphene oxide.</title>
        <authorList>
            <person name="Xie L."/>
            <person name="Yoshida N."/>
            <person name="Meng L."/>
        </authorList>
    </citation>
    <scope>NUCLEOTIDE SEQUENCE [LARGE SCALE GENOMIC DNA]</scope>
    <source>
        <strain evidence="16 17">NIT-SL11</strain>
    </source>
</reference>
<dbReference type="Gene3D" id="2.30.42.10">
    <property type="match status" value="2"/>
</dbReference>
<feature type="signal peptide" evidence="14">
    <location>
        <begin position="1"/>
        <end position="28"/>
    </location>
</feature>
<evidence type="ECO:0000256" key="11">
    <source>
        <dbReference type="ARBA" id="ARBA00022825"/>
    </source>
</evidence>
<dbReference type="InterPro" id="IPR001940">
    <property type="entry name" value="Peptidase_S1C"/>
</dbReference>
<dbReference type="InterPro" id="IPR036034">
    <property type="entry name" value="PDZ_sf"/>
</dbReference>
<evidence type="ECO:0000313" key="17">
    <source>
        <dbReference type="Proteomes" id="UP001317705"/>
    </source>
</evidence>
<dbReference type="PROSITE" id="PS51257">
    <property type="entry name" value="PROKAR_LIPOPROTEIN"/>
    <property type="match status" value="1"/>
</dbReference>
<proteinExistence type="inferred from homology"/>
<dbReference type="RefSeq" id="WP_282001593.1">
    <property type="nucleotide sequence ID" value="NZ_AP027151.1"/>
</dbReference>
<dbReference type="Proteomes" id="UP001317705">
    <property type="component" value="Chromosome"/>
</dbReference>
<dbReference type="SUPFAM" id="SSF50156">
    <property type="entry name" value="PDZ domain-like"/>
    <property type="match status" value="2"/>
</dbReference>
<dbReference type="CDD" id="cd10839">
    <property type="entry name" value="cpPDZ1_DegP-like"/>
    <property type="match status" value="1"/>
</dbReference>
<keyword evidence="7 14" id="KW-0732">Signal</keyword>
<evidence type="ECO:0000256" key="9">
    <source>
        <dbReference type="ARBA" id="ARBA00022764"/>
    </source>
</evidence>
<keyword evidence="9" id="KW-0574">Periplasm</keyword>
<dbReference type="Pfam" id="PF13365">
    <property type="entry name" value="Trypsin_2"/>
    <property type="match status" value="1"/>
</dbReference>
<dbReference type="PANTHER" id="PTHR22939">
    <property type="entry name" value="SERINE PROTEASE FAMILY S1C HTRA-RELATED"/>
    <property type="match status" value="1"/>
</dbReference>
<dbReference type="InterPro" id="IPR009003">
    <property type="entry name" value="Peptidase_S1_PA"/>
</dbReference>